<dbReference type="RefSeq" id="WP_253577071.1">
    <property type="nucleotide sequence ID" value="NZ_JAMFTQ010000004.1"/>
</dbReference>
<dbReference type="EMBL" id="JAMFTQ010000004">
    <property type="protein sequence ID" value="MCP1387523.1"/>
    <property type="molecule type" value="Genomic_DNA"/>
</dbReference>
<comment type="caution">
    <text evidence="1">The sequence shown here is derived from an EMBL/GenBank/DDBJ whole genome shotgun (WGS) entry which is preliminary data.</text>
</comment>
<keyword evidence="2" id="KW-1185">Reference proteome</keyword>
<reference evidence="1" key="1">
    <citation type="submission" date="2022-05" db="EMBL/GenBank/DDBJ databases">
        <title>Corynebacterium sp. TA-R-1 sp. nov., isolated from human feces.</title>
        <authorList>
            <person name="Shamsuzzaman M."/>
            <person name="Dahal R.H."/>
        </authorList>
    </citation>
    <scope>NUCLEOTIDE SEQUENCE</scope>
    <source>
        <strain evidence="1">TA-R-1</strain>
    </source>
</reference>
<evidence type="ECO:0000313" key="1">
    <source>
        <dbReference type="EMBL" id="MCP1387523.1"/>
    </source>
</evidence>
<dbReference type="Proteomes" id="UP001204000">
    <property type="component" value="Unassembled WGS sequence"/>
</dbReference>
<evidence type="ECO:0000313" key="2">
    <source>
        <dbReference type="Proteomes" id="UP001204000"/>
    </source>
</evidence>
<organism evidence="1 2">
    <name type="scientific">Corynebacterium stercoris</name>
    <dbReference type="NCBI Taxonomy" id="2943490"/>
    <lineage>
        <taxon>Bacteria</taxon>
        <taxon>Bacillati</taxon>
        <taxon>Actinomycetota</taxon>
        <taxon>Actinomycetes</taxon>
        <taxon>Mycobacteriales</taxon>
        <taxon>Corynebacteriaceae</taxon>
        <taxon>Corynebacterium</taxon>
    </lineage>
</organism>
<evidence type="ECO:0008006" key="3">
    <source>
        <dbReference type="Google" id="ProtNLM"/>
    </source>
</evidence>
<sequence length="287" mass="32452">MEGKTYREQKRAEELALIRKVSGRAKKAVVTGPAGARLLGISTYNWVEKVDLLKQGNGHGYGQSRPYTDRVYRSSSIDPEQIRTKDGIAHASLIRCFFDSFRYHGRMEALVQIESARYKWNTLTIEELLKRCETLPRAKGLREFRRLIEYSGSTSQSPLETLARDTILTAMAAGELPEVHTVEFQIPFWIKARDGTMQIARVDILINGYLVIELDGSIKTDGTFGDPDFVTRDERHRETELQNQSLLVRRAGWTSGRGQPLLDLIRTALANHPAPVNLPVRAEEMAP</sequence>
<proteinExistence type="predicted"/>
<gene>
    <name evidence="1" type="ORF">M5J20_04890</name>
</gene>
<protein>
    <recommendedName>
        <fullName evidence="3">DUF559 domain-containing protein</fullName>
    </recommendedName>
</protein>
<accession>A0ABT1G358</accession>
<name>A0ABT1G358_9CORY</name>